<dbReference type="SMART" id="SM00421">
    <property type="entry name" value="HTH_LUXR"/>
    <property type="match status" value="1"/>
</dbReference>
<dbReference type="InterPro" id="IPR016032">
    <property type="entry name" value="Sig_transdc_resp-reg_C-effctor"/>
</dbReference>
<dbReference type="BioCyc" id="CAULO:CC2921-MONOMER"/>
<dbReference type="STRING" id="190650.CC_2921"/>
<dbReference type="Gene3D" id="1.10.10.10">
    <property type="entry name" value="Winged helix-like DNA-binding domain superfamily/Winged helix DNA-binding domain"/>
    <property type="match status" value="1"/>
</dbReference>
<dbReference type="InterPro" id="IPR036388">
    <property type="entry name" value="WH-like_DNA-bd_sf"/>
</dbReference>
<dbReference type="EMBL" id="AE005673">
    <property type="protein sequence ID" value="AAK24883.1"/>
    <property type="molecule type" value="Genomic_DNA"/>
</dbReference>
<evidence type="ECO:0000259" key="2">
    <source>
        <dbReference type="SMART" id="SM00421"/>
    </source>
</evidence>
<evidence type="ECO:0000256" key="1">
    <source>
        <dbReference type="SAM" id="Phobius"/>
    </source>
</evidence>
<organism evidence="3 4">
    <name type="scientific">Caulobacter vibrioides (strain ATCC 19089 / CIP 103742 / CB 15)</name>
    <name type="common">Caulobacter crescentus</name>
    <dbReference type="NCBI Taxonomy" id="190650"/>
    <lineage>
        <taxon>Bacteria</taxon>
        <taxon>Pseudomonadati</taxon>
        <taxon>Pseudomonadota</taxon>
        <taxon>Alphaproteobacteria</taxon>
        <taxon>Caulobacterales</taxon>
        <taxon>Caulobacteraceae</taxon>
        <taxon>Caulobacter</taxon>
    </lineage>
</organism>
<dbReference type="SUPFAM" id="SSF46894">
    <property type="entry name" value="C-terminal effector domain of the bipartite response regulators"/>
    <property type="match status" value="1"/>
</dbReference>
<dbReference type="InterPro" id="IPR000792">
    <property type="entry name" value="Tscrpt_reg_LuxR_C"/>
</dbReference>
<dbReference type="Proteomes" id="UP000001816">
    <property type="component" value="Chromosome"/>
</dbReference>
<protein>
    <recommendedName>
        <fullName evidence="2">HTH luxR-type domain-containing protein</fullName>
    </recommendedName>
</protein>
<sequence length="167" mass="17433">MRMIGRRRALEHRITLIAVIVILQLAATLFFLVDVTGDLRADGSGVHIAAEAGAAIALLVGVVFGAAQVRWLVLRARQDEAAVAAAKGALADLARLRFSDWKLTAAEADVALFALKGCDVAEIAALRGAAAGTVRAQLARVYAKAGVNSQSALMALFLEELVEAGEG</sequence>
<dbReference type="eggNOG" id="COG2771">
    <property type="taxonomic scope" value="Bacteria"/>
</dbReference>
<evidence type="ECO:0000313" key="4">
    <source>
        <dbReference type="Proteomes" id="UP000001816"/>
    </source>
</evidence>
<feature type="domain" description="HTH luxR-type" evidence="2">
    <location>
        <begin position="100"/>
        <end position="157"/>
    </location>
</feature>
<keyword evidence="4" id="KW-1185">Reference proteome</keyword>
<dbReference type="GO" id="GO:0003677">
    <property type="term" value="F:DNA binding"/>
    <property type="evidence" value="ECO:0007669"/>
    <property type="project" value="InterPro"/>
</dbReference>
<dbReference type="PIR" id="G87610">
    <property type="entry name" value="G87610"/>
</dbReference>
<reference evidence="3 4" key="1">
    <citation type="journal article" date="2001" name="Proc. Natl. Acad. Sci. U.S.A.">
        <title>Complete genome sequence of Caulobacter crescentus.</title>
        <authorList>
            <person name="Nierman W.C."/>
            <person name="Feldblyum T.V."/>
            <person name="Laub M.T."/>
            <person name="Paulsen I.T."/>
            <person name="Nelson K.E."/>
            <person name="Eisen J.A."/>
            <person name="Heidelberg J.F."/>
            <person name="Alley M.R."/>
            <person name="Ohta N."/>
            <person name="Maddock J.R."/>
            <person name="Potocka I."/>
            <person name="Nelson W.C."/>
            <person name="Newton A."/>
            <person name="Stephens C."/>
            <person name="Phadke N.D."/>
            <person name="Ely B."/>
            <person name="DeBoy R.T."/>
            <person name="Dodson R.J."/>
            <person name="Durkin A.S."/>
            <person name="Gwinn M.L."/>
            <person name="Haft D.H."/>
            <person name="Kolonay J.F."/>
            <person name="Smit J."/>
            <person name="Craven M.B."/>
            <person name="Khouri H."/>
            <person name="Shetty J."/>
            <person name="Berry K."/>
            <person name="Utterback T."/>
            <person name="Tran K."/>
            <person name="Wolf A."/>
            <person name="Vamathevan J."/>
            <person name="Ermolaeva M."/>
            <person name="White O."/>
            <person name="Salzberg S.L."/>
            <person name="Venter J.C."/>
            <person name="Shapiro L."/>
            <person name="Fraser C.M."/>
        </authorList>
    </citation>
    <scope>NUCLEOTIDE SEQUENCE [LARGE SCALE GENOMIC DNA]</scope>
    <source>
        <strain evidence="4">ATCC 19089 / CB15</strain>
    </source>
</reference>
<keyword evidence="1" id="KW-0472">Membrane</keyword>
<dbReference type="KEGG" id="ccr:CC_2921"/>
<dbReference type="HOGENOM" id="CLU_109818_1_1_5"/>
<evidence type="ECO:0000313" key="3">
    <source>
        <dbReference type="EMBL" id="AAK24883.1"/>
    </source>
</evidence>
<name>Q9A4B5_CAUVC</name>
<dbReference type="GO" id="GO:0006355">
    <property type="term" value="P:regulation of DNA-templated transcription"/>
    <property type="evidence" value="ECO:0007669"/>
    <property type="project" value="InterPro"/>
</dbReference>
<dbReference type="EnsemblBacteria" id="AAK24883">
    <property type="protein sequence ID" value="AAK24883"/>
    <property type="gene ID" value="CC_2921"/>
</dbReference>
<dbReference type="AlphaFoldDB" id="Q9A4B5"/>
<dbReference type="SMR" id="Q9A4B5"/>
<dbReference type="PATRIC" id="fig|190650.5.peg.2925"/>
<accession>Q9A4B5</accession>
<keyword evidence="1" id="KW-1133">Transmembrane helix</keyword>
<proteinExistence type="predicted"/>
<keyword evidence="1" id="KW-0812">Transmembrane</keyword>
<gene>
    <name evidence="3" type="ordered locus">CC_2921</name>
</gene>
<feature type="transmembrane region" description="Helical" evidence="1">
    <location>
        <begin position="45"/>
        <end position="67"/>
    </location>
</feature>
<feature type="transmembrane region" description="Helical" evidence="1">
    <location>
        <begin position="12"/>
        <end position="33"/>
    </location>
</feature>